<dbReference type="KEGG" id="mlr:MELLADRAFT_109232"/>
<evidence type="ECO:0000313" key="2">
    <source>
        <dbReference type="Proteomes" id="UP000001072"/>
    </source>
</evidence>
<proteinExistence type="predicted"/>
<sequence>MTYYALLSVHLSSASSNEHLKSWEVYEPDHQILSPPHPPIQGSIVEAIKDSEVFKLMHPIVHHHRNSLSTTSYEAGMTSTMDKKRERIEKISRCKPLILYLQDQGRGSLFGRLAAQIPTITKAIEEEDDYMTDNVIALFIQLLSFDDLTLPQRLSHLAILWAFLEDSKLWNLSLIGTKIDQAPISRAVLELSFTKNFDLFAEATRATNFPNRNFAIFPEGLHRVGLLEYIRKDCLESFEIPSSDHLMTSYDDLIQSRCPLQEHIAKEITLRCIEIVEVHMDIKTRDWYHSYKMLEHLVQFIPASRKILEYSQNPLLKELLQRISRWISLRQDIDSFLSSHKVDPYISLLLSPFSKHKPVTLDHYAYIIGVFAIEEGAQNRAKMRSETGSSSKSQLGEGEALAHGNEVGWDSQGAPTLDLSHSNVEHYLPEGEELQVYLKDKSFLLNIIYRASSDIMGSKQFLDFHLQNKDNEYSVKNPQREAIKDPGGADCAICLSDCFWGQRYYEEKSSGRISCPKCRDDIRAPFRIRQHVFWAGKTTRSKDLTINETIIIVAERRSQLLIPLRKLYDSLAQLSDK</sequence>
<reference evidence="2" key="1">
    <citation type="journal article" date="2011" name="Proc. Natl. Acad. Sci. U.S.A.">
        <title>Obligate biotrophy features unraveled by the genomic analysis of rust fungi.</title>
        <authorList>
            <person name="Duplessis S."/>
            <person name="Cuomo C.A."/>
            <person name="Lin Y.-C."/>
            <person name="Aerts A."/>
            <person name="Tisserant E."/>
            <person name="Veneault-Fourrey C."/>
            <person name="Joly D.L."/>
            <person name="Hacquard S."/>
            <person name="Amselem J."/>
            <person name="Cantarel B.L."/>
            <person name="Chiu R."/>
            <person name="Coutinho P.M."/>
            <person name="Feau N."/>
            <person name="Field M."/>
            <person name="Frey P."/>
            <person name="Gelhaye E."/>
            <person name="Goldberg J."/>
            <person name="Grabherr M.G."/>
            <person name="Kodira C.D."/>
            <person name="Kohler A."/>
            <person name="Kuees U."/>
            <person name="Lindquist E.A."/>
            <person name="Lucas S.M."/>
            <person name="Mago R."/>
            <person name="Mauceli E."/>
            <person name="Morin E."/>
            <person name="Murat C."/>
            <person name="Pangilinan J.L."/>
            <person name="Park R."/>
            <person name="Pearson M."/>
            <person name="Quesneville H."/>
            <person name="Rouhier N."/>
            <person name="Sakthikumar S."/>
            <person name="Salamov A.A."/>
            <person name="Schmutz J."/>
            <person name="Selles B."/>
            <person name="Shapiro H."/>
            <person name="Tanguay P."/>
            <person name="Tuskan G.A."/>
            <person name="Henrissat B."/>
            <person name="Van de Peer Y."/>
            <person name="Rouze P."/>
            <person name="Ellis J.G."/>
            <person name="Dodds P.N."/>
            <person name="Schein J.E."/>
            <person name="Zhong S."/>
            <person name="Hamelin R.C."/>
            <person name="Grigoriev I.V."/>
            <person name="Szabo L.J."/>
            <person name="Martin F."/>
        </authorList>
    </citation>
    <scope>NUCLEOTIDE SEQUENCE [LARGE SCALE GENOMIC DNA]</scope>
    <source>
        <strain evidence="2">98AG31 / pathotype 3-4-7</strain>
    </source>
</reference>
<dbReference type="Proteomes" id="UP000001072">
    <property type="component" value="Unassembled WGS sequence"/>
</dbReference>
<dbReference type="VEuPathDB" id="FungiDB:MELLADRAFT_109232"/>
<dbReference type="GeneID" id="18923697"/>
<name>F4RVT4_MELLP</name>
<dbReference type="AlphaFoldDB" id="F4RVT4"/>
<dbReference type="EMBL" id="GL883124">
    <property type="protein sequence ID" value="EGG03527.1"/>
    <property type="molecule type" value="Genomic_DNA"/>
</dbReference>
<dbReference type="HOGENOM" id="CLU_472577_0_0_1"/>
<organism evidence="2">
    <name type="scientific">Melampsora larici-populina (strain 98AG31 / pathotype 3-4-7)</name>
    <name type="common">Poplar leaf rust fungus</name>
    <dbReference type="NCBI Taxonomy" id="747676"/>
    <lineage>
        <taxon>Eukaryota</taxon>
        <taxon>Fungi</taxon>
        <taxon>Dikarya</taxon>
        <taxon>Basidiomycota</taxon>
        <taxon>Pucciniomycotina</taxon>
        <taxon>Pucciniomycetes</taxon>
        <taxon>Pucciniales</taxon>
        <taxon>Melampsoraceae</taxon>
        <taxon>Melampsora</taxon>
    </lineage>
</organism>
<dbReference type="OrthoDB" id="10450222at2759"/>
<dbReference type="RefSeq" id="XP_007413321.1">
    <property type="nucleotide sequence ID" value="XM_007413259.1"/>
</dbReference>
<protein>
    <submittedName>
        <fullName evidence="1">Uncharacterized protein</fullName>
    </submittedName>
</protein>
<accession>F4RVT4</accession>
<evidence type="ECO:0000313" key="1">
    <source>
        <dbReference type="EMBL" id="EGG03527.1"/>
    </source>
</evidence>
<gene>
    <name evidence="1" type="ORF">MELLADRAFT_109232</name>
</gene>
<keyword evidence="2" id="KW-1185">Reference proteome</keyword>
<dbReference type="InParanoid" id="F4RVT4"/>